<comment type="caution">
    <text evidence="2">The sequence shown here is derived from an EMBL/GenBank/DDBJ whole genome shotgun (WGS) entry which is preliminary data.</text>
</comment>
<organism evidence="2 3">
    <name type="scientific">Halopolyspora algeriensis</name>
    <dbReference type="NCBI Taxonomy" id="1500506"/>
    <lineage>
        <taxon>Bacteria</taxon>
        <taxon>Bacillati</taxon>
        <taxon>Actinomycetota</taxon>
        <taxon>Actinomycetes</taxon>
        <taxon>Actinomycetes incertae sedis</taxon>
        <taxon>Halopolyspora</taxon>
    </lineage>
</organism>
<feature type="domain" description="Beta-lactamase class A catalytic" evidence="1">
    <location>
        <begin position="40"/>
        <end position="254"/>
    </location>
</feature>
<gene>
    <name evidence="2" type="ORF">DFQ14_12317</name>
</gene>
<dbReference type="AlphaFoldDB" id="A0A368VDY0"/>
<dbReference type="Proteomes" id="UP000253495">
    <property type="component" value="Unassembled WGS sequence"/>
</dbReference>
<dbReference type="GO" id="GO:0030655">
    <property type="term" value="P:beta-lactam antibiotic catabolic process"/>
    <property type="evidence" value="ECO:0007669"/>
    <property type="project" value="InterPro"/>
</dbReference>
<dbReference type="Gene3D" id="3.40.710.10">
    <property type="entry name" value="DD-peptidase/beta-lactamase superfamily"/>
    <property type="match status" value="1"/>
</dbReference>
<protein>
    <submittedName>
        <fullName evidence="2">Beta-lactamase class A</fullName>
    </submittedName>
</protein>
<evidence type="ECO:0000313" key="2">
    <source>
        <dbReference type="EMBL" id="RCW38450.1"/>
    </source>
</evidence>
<dbReference type="GO" id="GO:0008800">
    <property type="term" value="F:beta-lactamase activity"/>
    <property type="evidence" value="ECO:0007669"/>
    <property type="project" value="InterPro"/>
</dbReference>
<accession>A0A368VDY0</accession>
<name>A0A368VDY0_9ACTN</name>
<dbReference type="EMBL" id="QPJC01000023">
    <property type="protein sequence ID" value="RCW38450.1"/>
    <property type="molecule type" value="Genomic_DNA"/>
</dbReference>
<evidence type="ECO:0000259" key="1">
    <source>
        <dbReference type="Pfam" id="PF13354"/>
    </source>
</evidence>
<dbReference type="OrthoDB" id="33989at2"/>
<keyword evidence="3" id="KW-1185">Reference proteome</keyword>
<proteinExistence type="predicted"/>
<dbReference type="PANTHER" id="PTHR35333">
    <property type="entry name" value="BETA-LACTAMASE"/>
    <property type="match status" value="1"/>
</dbReference>
<dbReference type="Pfam" id="PF13354">
    <property type="entry name" value="Beta-lactamase2"/>
    <property type="match status" value="1"/>
</dbReference>
<dbReference type="InterPro" id="IPR012338">
    <property type="entry name" value="Beta-lactam/transpept-like"/>
</dbReference>
<dbReference type="InterPro" id="IPR045155">
    <property type="entry name" value="Beta-lactam_cat"/>
</dbReference>
<dbReference type="PANTHER" id="PTHR35333:SF3">
    <property type="entry name" value="BETA-LACTAMASE-TYPE TRANSPEPTIDASE FOLD CONTAINING PROTEIN"/>
    <property type="match status" value="1"/>
</dbReference>
<dbReference type="InterPro" id="IPR000871">
    <property type="entry name" value="Beta-lactam_class-A"/>
</dbReference>
<reference evidence="2 3" key="1">
    <citation type="submission" date="2018-07" db="EMBL/GenBank/DDBJ databases">
        <title>Genomic Encyclopedia of Type Strains, Phase III (KMG-III): the genomes of soil and plant-associated and newly described type strains.</title>
        <authorList>
            <person name="Whitman W."/>
        </authorList>
    </citation>
    <scope>NUCLEOTIDE SEQUENCE [LARGE SCALE GENOMIC DNA]</scope>
    <source>
        <strain evidence="2 3">CECT 8575</strain>
    </source>
</reference>
<dbReference type="GO" id="GO:0046677">
    <property type="term" value="P:response to antibiotic"/>
    <property type="evidence" value="ECO:0007669"/>
    <property type="project" value="InterPro"/>
</dbReference>
<dbReference type="SUPFAM" id="SSF56601">
    <property type="entry name" value="beta-lactamase/transpeptidase-like"/>
    <property type="match status" value="1"/>
</dbReference>
<sequence>MPGAGEHRVCVRYNCPVGFAARFRPALPVAGDGFPGRVSVAAWALDESDTVTVQAHRPVQAASTIKVLVLITALRHVRDGRLALDTELPLPAWEHRVGGTGVLRELASVSRLALADLLALMIVVSDNTATGVVIDAVGFDAINACARDLGCTTTRVQRHLMDIDAMIDGWDNVTSALDQARVLDRLARGTALPDELTHWALDVLSRQQMRDRLPALLPVGAECWNKTGEQIGLRHDVGLIGRAGKPQAVIAVLVDQLTDERSLGGYRGGPGCDLIADLGARAHSALSP</sequence>
<evidence type="ECO:0000313" key="3">
    <source>
        <dbReference type="Proteomes" id="UP000253495"/>
    </source>
</evidence>